<feature type="domain" description="Solute-binding protein family 3/N-terminal" evidence="3">
    <location>
        <begin position="302"/>
        <end position="523"/>
    </location>
</feature>
<proteinExistence type="predicted"/>
<gene>
    <name evidence="4" type="ORF">H0S81_00115</name>
</gene>
<feature type="signal peptide" evidence="2">
    <location>
        <begin position="1"/>
        <end position="26"/>
    </location>
</feature>
<feature type="domain" description="Solute-binding protein family 3/N-terminal" evidence="3">
    <location>
        <begin position="55"/>
        <end position="279"/>
    </location>
</feature>
<evidence type="ECO:0000256" key="2">
    <source>
        <dbReference type="SAM" id="SignalP"/>
    </source>
</evidence>
<organism evidence="4 5">
    <name type="scientific">Desulfotignum balticum</name>
    <dbReference type="NCBI Taxonomy" id="115781"/>
    <lineage>
        <taxon>Bacteria</taxon>
        <taxon>Pseudomonadati</taxon>
        <taxon>Thermodesulfobacteriota</taxon>
        <taxon>Desulfobacteria</taxon>
        <taxon>Desulfobacterales</taxon>
        <taxon>Desulfobacteraceae</taxon>
        <taxon>Desulfotignum</taxon>
    </lineage>
</organism>
<evidence type="ECO:0000313" key="4">
    <source>
        <dbReference type="EMBL" id="MBG0778326.1"/>
    </source>
</evidence>
<dbReference type="EMBL" id="JACCQK010000005">
    <property type="protein sequence ID" value="MBG0778326.1"/>
    <property type="molecule type" value="Genomic_DNA"/>
</dbReference>
<comment type="caution">
    <text evidence="4">The sequence shown here is derived from an EMBL/GenBank/DDBJ whole genome shotgun (WGS) entry which is preliminary data.</text>
</comment>
<keyword evidence="1 2" id="KW-0732">Signal</keyword>
<dbReference type="Proteomes" id="UP000706172">
    <property type="component" value="Unassembled WGS sequence"/>
</dbReference>
<dbReference type="PANTHER" id="PTHR35936">
    <property type="entry name" value="MEMBRANE-BOUND LYTIC MUREIN TRANSGLYCOSYLASE F"/>
    <property type="match status" value="1"/>
</dbReference>
<name>A0A931CVT9_9BACT</name>
<dbReference type="Gene3D" id="3.40.190.10">
    <property type="entry name" value="Periplasmic binding protein-like II"/>
    <property type="match status" value="5"/>
</dbReference>
<dbReference type="Pfam" id="PF00497">
    <property type="entry name" value="SBP_bac_3"/>
    <property type="match status" value="2"/>
</dbReference>
<dbReference type="CDD" id="cd01007">
    <property type="entry name" value="PBP2_BvgS_HisK_like"/>
    <property type="match status" value="2"/>
</dbReference>
<dbReference type="AlphaFoldDB" id="A0A931CVT9"/>
<dbReference type="SUPFAM" id="SSF53850">
    <property type="entry name" value="Periplasmic binding protein-like II"/>
    <property type="match status" value="3"/>
</dbReference>
<feature type="non-terminal residue" evidence="4">
    <location>
        <position position="608"/>
    </location>
</feature>
<dbReference type="SMART" id="SM00062">
    <property type="entry name" value="PBPb"/>
    <property type="match status" value="2"/>
</dbReference>
<evidence type="ECO:0000259" key="3">
    <source>
        <dbReference type="SMART" id="SM00062"/>
    </source>
</evidence>
<sequence length="608" mass="68559">MPAVSRQIAFIHLFICVILCFLFSQAGLCAAAQDADSLTITLTEQEKAFIEKHPVIRVSNEMDWPPFDFAIGNQPFGLSIDVMTLLGARLGIQFKYINGYRWNELVNMFQKNQLDLLQSAYKSPAREQIGRFTSPYYKDKTVFVVPSHSPGISDITDMSGKIVAIPKGWAYETYLTDHYPDIQVLTVKNTEDAFHAVMNQKADAAIELSAVARYLIKKNYLTGLKISGWFNQYDSNDQKALHIMVRPDWPVLHQMLEKALLTITPGDIAALEYKWLGEIRPGIDRALNLTPEEKAFLATHPKIRVANELDWPPFDFLLNGEPAGFAIDYVRLLAEIVGLDLEFINGYTWSQLLEKGRTKEIDLFPGLWKSPDREEFLAFSRPYIHLIKVLVTQKDAPPVHSLADMKHRKIALPTGYTLTEMVMDQYPDLDYVMVKNPAEGIKRVSLGRADGFVGVLGIVNYIIKQQFINNVHVAGEIELNQDLPLHMGVRKDWQILATILDKAMKQVDPLQYDAIVQKWIGSMDPAGELATLTREEKAYLKTKKQISLCVRTDAPPFEFMDSTGEYRGIVADFYQVMSRKIGVPIQVSDKGADAGGCDITAVMTDNES</sequence>
<accession>A0A931CVT9</accession>
<reference evidence="4" key="1">
    <citation type="submission" date="2020-07" db="EMBL/GenBank/DDBJ databases">
        <title>Severe corrosion of carbon steel in oil field produced water can be linked to methanogenic archaea containing a special type of NiFe hydrogenase.</title>
        <authorList>
            <person name="Lahme S."/>
            <person name="Mand J."/>
            <person name="Longwell J."/>
            <person name="Smith R."/>
            <person name="Enning D."/>
        </authorList>
    </citation>
    <scope>NUCLEOTIDE SEQUENCE</scope>
    <source>
        <strain evidence="4">MIC098Bin6</strain>
    </source>
</reference>
<protein>
    <submittedName>
        <fullName evidence="4">Transporter substrate-binding domain-containing protein</fullName>
    </submittedName>
</protein>
<dbReference type="InterPro" id="IPR001638">
    <property type="entry name" value="Solute-binding_3/MltF_N"/>
</dbReference>
<feature type="chain" id="PRO_5036770965" evidence="2">
    <location>
        <begin position="27"/>
        <end position="608"/>
    </location>
</feature>
<evidence type="ECO:0000313" key="5">
    <source>
        <dbReference type="Proteomes" id="UP000706172"/>
    </source>
</evidence>
<evidence type="ECO:0000256" key="1">
    <source>
        <dbReference type="ARBA" id="ARBA00022729"/>
    </source>
</evidence>